<keyword evidence="2" id="KW-0812">Transmembrane</keyword>
<sequence length="974" mass="107299">MGMEQETLIYVEENDREEAKILTQGLLNKDVRSRAYINALGAELGLKYLALENINNSKTYNLHNVHKILEEFDISDIMLSNIHIDVRVVFDENQIFIPKSHFEYDITPDIYLVFLLAEDSSHVKFLGFFEPKLINKNNHNADYYFIEKEKLTSPLNLKAYVDAFKGNRTQTLSDAINDSAETLMISVVDQNASKEEMKELLKYLTQSSKLRDRFIEFENFEILSYKAERSPEVTVPEEVEKNNIIDATVDDIITPQTETVEESENAAEAFAEADKNIQEPPASEIVAGAAAASAALLSGEALAETSVQTAAETANDIADDVTEMFTNSSLADSTDISDSANDNVEDMITNNFVSEPESVAETQETENGAVIDELSGSEEVSHDFEVGNPDDFFGDMNFDEPSLEDINSDSQETSDAITSSGLNSDSESVDFSSMEQSFNPVQEDTDSVNEMEVLDISNVNAVPNDFDKNISETIEFNNIELSHEKPCFNELNAEETVPMLNMNDFSPLEPLPMEEVKAEFYDMDSLSITDNMLPMPKLDMSEPALEPVDMEDFNNLNSVSKADAKPETVKQDDSIEDVSSELDSIPDFNSEAMDLDSALGEPEALSEDMHDSQVEMPQESPSIEDIQNLSVDDIVEQPFEDDSAESSVTDFESLAAVDELENVEAESQDIPSIDEVAEAEVSDDVNQIPELGDEIVTPDIDALSDNIDESGEIEQSAQSETGDSDLTMLFAEGQEDEGPQPENFDTLNSELTKIPSIYQHTQKLPVKMIAVAAVAALLVVGGVVGFSMKNKNAVAESEPLAQSVPEEAVPPEPVADNTDILANTPEVQTLPAAQKEPVNVKKDEKEIKAETKDKPVNPSGSYISVTKLSWEVPDYLSYSDNIKKYLQTAGKSIKLTLSSDLLLVTEYAYSNQMKVDLKLSSDGALKDSKIVKSSGSDQIDKIVLQTVKDTLNVIKPAAGEVPTPDFHLALIINF</sequence>
<dbReference type="Pfam" id="PF08852">
    <property type="entry name" value="DUF1822"/>
    <property type="match status" value="1"/>
</dbReference>
<reference evidence="3" key="1">
    <citation type="submission" date="2020-10" db="EMBL/GenBank/DDBJ databases">
        <authorList>
            <person name="Gilroy R."/>
        </authorList>
    </citation>
    <scope>NUCLEOTIDE SEQUENCE</scope>
    <source>
        <strain evidence="3">6276</strain>
    </source>
</reference>
<feature type="compositionally biased region" description="Acidic residues" evidence="1">
    <location>
        <begin position="397"/>
        <end position="407"/>
    </location>
</feature>
<evidence type="ECO:0000313" key="4">
    <source>
        <dbReference type="Proteomes" id="UP000823928"/>
    </source>
</evidence>
<feature type="region of interest" description="Disordered" evidence="1">
    <location>
        <begin position="599"/>
        <end position="627"/>
    </location>
</feature>
<dbReference type="Pfam" id="PF13103">
    <property type="entry name" value="TonB_2"/>
    <property type="match status" value="1"/>
</dbReference>
<feature type="compositionally biased region" description="Polar residues" evidence="1">
    <location>
        <begin position="408"/>
        <end position="430"/>
    </location>
</feature>
<keyword evidence="2" id="KW-1133">Transmembrane helix</keyword>
<feature type="region of interest" description="Disordered" evidence="1">
    <location>
        <begin position="560"/>
        <end position="579"/>
    </location>
</feature>
<name>A0A9D1EY45_9BACT</name>
<evidence type="ECO:0000313" key="3">
    <source>
        <dbReference type="EMBL" id="HIS35814.1"/>
    </source>
</evidence>
<dbReference type="EMBL" id="DVIU01000086">
    <property type="protein sequence ID" value="HIS35814.1"/>
    <property type="molecule type" value="Genomic_DNA"/>
</dbReference>
<feature type="transmembrane region" description="Helical" evidence="2">
    <location>
        <begin position="768"/>
        <end position="788"/>
    </location>
</feature>
<evidence type="ECO:0000256" key="1">
    <source>
        <dbReference type="SAM" id="MobiDB-lite"/>
    </source>
</evidence>
<comment type="caution">
    <text evidence="3">The sequence shown here is derived from an EMBL/GenBank/DDBJ whole genome shotgun (WGS) entry which is preliminary data.</text>
</comment>
<keyword evidence="2" id="KW-0472">Membrane</keyword>
<dbReference type="InterPro" id="IPR014951">
    <property type="entry name" value="DUF1822"/>
</dbReference>
<proteinExistence type="predicted"/>
<feature type="region of interest" description="Disordered" evidence="1">
    <location>
        <begin position="392"/>
        <end position="430"/>
    </location>
</feature>
<accession>A0A9D1EY45</accession>
<organism evidence="3 4">
    <name type="scientific">Candidatus Scatousia excrementigallinarum</name>
    <dbReference type="NCBI Taxonomy" id="2840935"/>
    <lineage>
        <taxon>Bacteria</taxon>
        <taxon>Candidatus Scatousia</taxon>
    </lineage>
</organism>
<gene>
    <name evidence="3" type="ORF">IAC10_04195</name>
</gene>
<dbReference type="Proteomes" id="UP000823928">
    <property type="component" value="Unassembled WGS sequence"/>
</dbReference>
<reference evidence="3" key="2">
    <citation type="journal article" date="2021" name="PeerJ">
        <title>Extensive microbial diversity within the chicken gut microbiome revealed by metagenomics and culture.</title>
        <authorList>
            <person name="Gilroy R."/>
            <person name="Ravi A."/>
            <person name="Getino M."/>
            <person name="Pursley I."/>
            <person name="Horton D.L."/>
            <person name="Alikhan N.F."/>
            <person name="Baker D."/>
            <person name="Gharbi K."/>
            <person name="Hall N."/>
            <person name="Watson M."/>
            <person name="Adriaenssens E.M."/>
            <person name="Foster-Nyarko E."/>
            <person name="Jarju S."/>
            <person name="Secka A."/>
            <person name="Antonio M."/>
            <person name="Oren A."/>
            <person name="Chaudhuri R.R."/>
            <person name="La Ragione R."/>
            <person name="Hildebrand F."/>
            <person name="Pallen M.J."/>
        </authorList>
    </citation>
    <scope>NUCLEOTIDE SEQUENCE</scope>
    <source>
        <strain evidence="3">6276</strain>
    </source>
</reference>
<protein>
    <submittedName>
        <fullName evidence="3">DUF1822 family protein</fullName>
    </submittedName>
</protein>
<evidence type="ECO:0000256" key="2">
    <source>
        <dbReference type="SAM" id="Phobius"/>
    </source>
</evidence>
<dbReference type="AlphaFoldDB" id="A0A9D1EY45"/>
<feature type="compositionally biased region" description="Basic and acidic residues" evidence="1">
    <location>
        <begin position="562"/>
        <end position="573"/>
    </location>
</feature>